<name>A0ABW6AU36_9BACT</name>
<evidence type="ECO:0000256" key="4">
    <source>
        <dbReference type="ARBA" id="ARBA00023172"/>
    </source>
</evidence>
<dbReference type="Pfam" id="PF13700">
    <property type="entry name" value="DUF4158"/>
    <property type="match status" value="1"/>
</dbReference>
<evidence type="ECO:0000259" key="6">
    <source>
        <dbReference type="Pfam" id="PF13700"/>
    </source>
</evidence>
<evidence type="ECO:0000256" key="3">
    <source>
        <dbReference type="ARBA" id="ARBA00023125"/>
    </source>
</evidence>
<dbReference type="InterPro" id="IPR047653">
    <property type="entry name" value="Tn3-like_transpos"/>
</dbReference>
<feature type="domain" description="DUF4158" evidence="6">
    <location>
        <begin position="8"/>
        <end position="168"/>
    </location>
</feature>
<keyword evidence="4" id="KW-0233">DNA recombination</keyword>
<dbReference type="RefSeq" id="WP_381508270.1">
    <property type="nucleotide sequence ID" value="NZ_JBHUOM010000045.1"/>
</dbReference>
<accession>A0ABW6AU36</accession>
<proteinExistence type="inferred from homology"/>
<evidence type="ECO:0000313" key="7">
    <source>
        <dbReference type="EMBL" id="MFD2937828.1"/>
    </source>
</evidence>
<reference evidence="8" key="1">
    <citation type="journal article" date="2019" name="Int. J. Syst. Evol. Microbiol.">
        <title>The Global Catalogue of Microorganisms (GCM) 10K type strain sequencing project: providing services to taxonomists for standard genome sequencing and annotation.</title>
        <authorList>
            <consortium name="The Broad Institute Genomics Platform"/>
            <consortium name="The Broad Institute Genome Sequencing Center for Infectious Disease"/>
            <person name="Wu L."/>
            <person name="Ma J."/>
        </authorList>
    </citation>
    <scope>NUCLEOTIDE SEQUENCE [LARGE SCALE GENOMIC DNA]</scope>
    <source>
        <strain evidence="8">KCTC 52490</strain>
    </source>
</reference>
<dbReference type="InterPro" id="IPR002513">
    <property type="entry name" value="Tn3_Tnp_DDE_dom"/>
</dbReference>
<dbReference type="Pfam" id="PF01526">
    <property type="entry name" value="DDE_Tnp_Tn3"/>
    <property type="match status" value="1"/>
</dbReference>
<keyword evidence="2" id="KW-0815">Transposition</keyword>
<evidence type="ECO:0000313" key="8">
    <source>
        <dbReference type="Proteomes" id="UP001597512"/>
    </source>
</evidence>
<evidence type="ECO:0000259" key="5">
    <source>
        <dbReference type="Pfam" id="PF01526"/>
    </source>
</evidence>
<protein>
    <submittedName>
        <fullName evidence="7">Tn3 family transposase</fullName>
    </submittedName>
</protein>
<comment type="caution">
    <text evidence="7">The sequence shown here is derived from an EMBL/GenBank/DDBJ whole genome shotgun (WGS) entry which is preliminary data.</text>
</comment>
<sequence length="1019" mass="117330">MPTLRSVLEKTHQHEFDNPPTLTSPQRQFCFQIDEALKPILRGLDLPINQVGFLLQLGYFKVTTRFFPLATFRKKDWAFVVRRLHLAQEPIRFQAYADSTMRYHRQLILEYMQVEAFRGKVHRQCQEESDQLVAKGLRLPAVFGSLCDYLRLNRCEIPTYSKLASIINRSLNRFNTTIERTLYTHLQADQKTLLANLLLQLPGEDGVIPPNSPLLLTQLRDTDELMSVRAIRHNIAQLRHLKEVYYQCLPLIQALALPDALLESYALQVMRSRGWQVKQWKSRELYLLCFVQYQYYYVSDVLTKTFITAVQEHTHQCERKQERHRLGSYQQNLEQLRIILLCYIQQAKLIQNRPTPAFNFLTWFLDAIDDRDQPATQLFLQQLPQVEELFEQLNAQVKDVDFLDRVEAESLKLQTRVGDIMRYLELRVEPHATPLREALLYYQAHQGQLNDEAPIDFLPSKVRSVIKNQTGKLRVSLYKALLAQQVLRGLKNGLVYVPTSHQHKSVDPYMIDEPKWQSQKVDLLRQAGMTHLADWSAVRDRLAASLNAQLKQTTDRIHSGQNQFFEKRPNHAWRLITPTLAELEAADIDIFPQDRIISLFEVLETVNRSCGFVDCFQATRQGHGPQRPSSILFLAGIMSLGCNLTTGRFAKAAKNISGSSLETTVRNYFNSANLERANDRVSGLIEQISRSGLLPLLETVQRSASDGQKYKVAFNSIHSTNSGKYFGKEKGITIYSFLNNVHNLFYSTIFSASDREAWYVIDGLLHNDVIRSDVHSTDSHGATELIFAVSYLLGIDFQPRMSHLSQKTLYGLEGMDMKALSQLVGHLGPTVDERLIGFQWDRILKLLVSLHLKQTLASLVMKRLNSYAVHNPLYRALGELGKLVRTDFILRYMDEEGLRHRIHQQQEKMESAQVLSRAVAYGNNGVLQYANQEELQTMEGCKRLITNVIICWNYLYMSRLLLQSTESERALLLSVLPRTSPVAWQHINFHGEFNFDEDAVRDPLEDSLEAILSYESKLS</sequence>
<dbReference type="Proteomes" id="UP001597512">
    <property type="component" value="Unassembled WGS sequence"/>
</dbReference>
<evidence type="ECO:0000256" key="1">
    <source>
        <dbReference type="ARBA" id="ARBA00009402"/>
    </source>
</evidence>
<dbReference type="EMBL" id="JBHUOM010000045">
    <property type="protein sequence ID" value="MFD2937828.1"/>
    <property type="molecule type" value="Genomic_DNA"/>
</dbReference>
<dbReference type="NCBIfam" id="NF033527">
    <property type="entry name" value="transpos_Tn3"/>
    <property type="match status" value="1"/>
</dbReference>
<keyword evidence="3" id="KW-0238">DNA-binding</keyword>
<gene>
    <name evidence="7" type="ORF">ACFS25_28935</name>
</gene>
<organism evidence="7 8">
    <name type="scientific">Spirosoma flavum</name>
    <dbReference type="NCBI Taxonomy" id="2048557"/>
    <lineage>
        <taxon>Bacteria</taxon>
        <taxon>Pseudomonadati</taxon>
        <taxon>Bacteroidota</taxon>
        <taxon>Cytophagia</taxon>
        <taxon>Cytophagales</taxon>
        <taxon>Cytophagaceae</taxon>
        <taxon>Spirosoma</taxon>
    </lineage>
</organism>
<evidence type="ECO:0000256" key="2">
    <source>
        <dbReference type="ARBA" id="ARBA00022578"/>
    </source>
</evidence>
<comment type="similarity">
    <text evidence="1">Belongs to the transposase 7 family.</text>
</comment>
<feature type="domain" description="Tn3 transposase DDE" evidence="5">
    <location>
        <begin position="601"/>
        <end position="993"/>
    </location>
</feature>
<keyword evidence="8" id="KW-1185">Reference proteome</keyword>
<dbReference type="InterPro" id="IPR025296">
    <property type="entry name" value="DUF4158"/>
</dbReference>